<dbReference type="InterPro" id="IPR035906">
    <property type="entry name" value="MetI-like_sf"/>
</dbReference>
<feature type="transmembrane region" description="Helical" evidence="9">
    <location>
        <begin position="325"/>
        <end position="345"/>
    </location>
</feature>
<dbReference type="NCBIfam" id="TIGR00974">
    <property type="entry name" value="3a0107s02c"/>
    <property type="match status" value="1"/>
</dbReference>
<feature type="transmembrane region" description="Helical" evidence="9">
    <location>
        <begin position="138"/>
        <end position="165"/>
    </location>
</feature>
<evidence type="ECO:0000256" key="2">
    <source>
        <dbReference type="ARBA" id="ARBA00007069"/>
    </source>
</evidence>
<dbReference type="SUPFAM" id="SSF161098">
    <property type="entry name" value="MetI-like"/>
    <property type="match status" value="1"/>
</dbReference>
<feature type="transmembrane region" description="Helical" evidence="9">
    <location>
        <begin position="81"/>
        <end position="105"/>
    </location>
</feature>
<dbReference type="EMBL" id="CAEZVT010000025">
    <property type="protein sequence ID" value="CAB4632343.1"/>
    <property type="molecule type" value="Genomic_DNA"/>
</dbReference>
<feature type="transmembrane region" description="Helical" evidence="9">
    <location>
        <begin position="283"/>
        <end position="305"/>
    </location>
</feature>
<dbReference type="Pfam" id="PF00528">
    <property type="entry name" value="BPD_transp_1"/>
    <property type="match status" value="1"/>
</dbReference>
<dbReference type="PANTHER" id="PTHR42922:SF1">
    <property type="entry name" value="PHOSPHATE TRANSPORT SYSTEM PERMEASE PROTEIN PSTA"/>
    <property type="match status" value="1"/>
</dbReference>
<dbReference type="GO" id="GO:0005315">
    <property type="term" value="F:phosphate transmembrane transporter activity"/>
    <property type="evidence" value="ECO:0007669"/>
    <property type="project" value="InterPro"/>
</dbReference>
<evidence type="ECO:0000256" key="1">
    <source>
        <dbReference type="ARBA" id="ARBA00004651"/>
    </source>
</evidence>
<protein>
    <submittedName>
        <fullName evidence="11">Unannotated protein</fullName>
    </submittedName>
</protein>
<evidence type="ECO:0000256" key="6">
    <source>
        <dbReference type="ARBA" id="ARBA00022692"/>
    </source>
</evidence>
<feature type="domain" description="ABC transmembrane type-1" evidence="10">
    <location>
        <begin position="139"/>
        <end position="342"/>
    </location>
</feature>
<name>A0A6J6J751_9ZZZZ</name>
<evidence type="ECO:0000259" key="10">
    <source>
        <dbReference type="PROSITE" id="PS50928"/>
    </source>
</evidence>
<keyword evidence="6 9" id="KW-0812">Transmembrane</keyword>
<keyword evidence="5" id="KW-0592">Phosphate transport</keyword>
<feature type="transmembrane region" description="Helical" evidence="9">
    <location>
        <begin position="177"/>
        <end position="200"/>
    </location>
</feature>
<evidence type="ECO:0000313" key="11">
    <source>
        <dbReference type="EMBL" id="CAB4632343.1"/>
    </source>
</evidence>
<dbReference type="CDD" id="cd06261">
    <property type="entry name" value="TM_PBP2"/>
    <property type="match status" value="1"/>
</dbReference>
<evidence type="ECO:0000256" key="9">
    <source>
        <dbReference type="SAM" id="Phobius"/>
    </source>
</evidence>
<evidence type="ECO:0000256" key="5">
    <source>
        <dbReference type="ARBA" id="ARBA00022592"/>
    </source>
</evidence>
<keyword evidence="8 9" id="KW-0472">Membrane</keyword>
<evidence type="ECO:0000256" key="7">
    <source>
        <dbReference type="ARBA" id="ARBA00022989"/>
    </source>
</evidence>
<organism evidence="11">
    <name type="scientific">freshwater metagenome</name>
    <dbReference type="NCBI Taxonomy" id="449393"/>
    <lineage>
        <taxon>unclassified sequences</taxon>
        <taxon>metagenomes</taxon>
        <taxon>ecological metagenomes</taxon>
    </lineage>
</organism>
<dbReference type="PANTHER" id="PTHR42922">
    <property type="entry name" value="PHOSPHATE TRANSPORT SYSTEM PERMEASE PROTEIN PSTA"/>
    <property type="match status" value="1"/>
</dbReference>
<proteinExistence type="inferred from homology"/>
<accession>A0A6J6J751</accession>
<keyword evidence="7 9" id="KW-1133">Transmembrane helix</keyword>
<dbReference type="InterPro" id="IPR000515">
    <property type="entry name" value="MetI-like"/>
</dbReference>
<evidence type="ECO:0000256" key="4">
    <source>
        <dbReference type="ARBA" id="ARBA00022475"/>
    </source>
</evidence>
<keyword evidence="3" id="KW-0813">Transport</keyword>
<dbReference type="GO" id="GO:0035435">
    <property type="term" value="P:phosphate ion transmembrane transport"/>
    <property type="evidence" value="ECO:0007669"/>
    <property type="project" value="InterPro"/>
</dbReference>
<keyword evidence="4" id="KW-1003">Cell membrane</keyword>
<dbReference type="PROSITE" id="PS50928">
    <property type="entry name" value="ABC_TM1"/>
    <property type="match status" value="1"/>
</dbReference>
<dbReference type="InterPro" id="IPR051408">
    <property type="entry name" value="Phosphate_transprt_permease"/>
</dbReference>
<dbReference type="Gene3D" id="1.10.3720.10">
    <property type="entry name" value="MetI-like"/>
    <property type="match status" value="1"/>
</dbReference>
<gene>
    <name evidence="11" type="ORF">UFOPK2131_00376</name>
</gene>
<comment type="similarity">
    <text evidence="2">Belongs to the binding-protein-dependent transport system permease family. CysTW subfamily.</text>
</comment>
<feature type="transmembrane region" description="Helical" evidence="9">
    <location>
        <begin position="49"/>
        <end position="69"/>
    </location>
</feature>
<feature type="transmembrane region" description="Helical" evidence="9">
    <location>
        <begin position="24"/>
        <end position="43"/>
    </location>
</feature>
<evidence type="ECO:0000256" key="8">
    <source>
        <dbReference type="ARBA" id="ARBA00023136"/>
    </source>
</evidence>
<dbReference type="AlphaFoldDB" id="A0A6J6J751"/>
<evidence type="ECO:0000256" key="3">
    <source>
        <dbReference type="ARBA" id="ARBA00022448"/>
    </source>
</evidence>
<dbReference type="GO" id="GO:0005886">
    <property type="term" value="C:plasma membrane"/>
    <property type="evidence" value="ECO:0007669"/>
    <property type="project" value="UniProtKB-SubCell"/>
</dbReference>
<dbReference type="InterPro" id="IPR005672">
    <property type="entry name" value="Phosphate_PstA"/>
</dbReference>
<comment type="subcellular location">
    <subcellularLocation>
        <location evidence="1">Cell membrane</location>
        <topology evidence="1">Multi-pass membrane protein</topology>
    </subcellularLocation>
</comment>
<reference evidence="11" key="1">
    <citation type="submission" date="2020-05" db="EMBL/GenBank/DDBJ databases">
        <authorList>
            <person name="Chiriac C."/>
            <person name="Salcher M."/>
            <person name="Ghai R."/>
            <person name="Kavagutti S V."/>
        </authorList>
    </citation>
    <scope>NUCLEOTIDE SEQUENCE</scope>
</reference>
<sequence>MNLDPVARPKSAEPWARSTSRAKALQIIASITPILVAAAAWYIGGVNLIVAVLFVLLPLLLVSTGLVGFMLKGKRGVPDAALIVMTIFLGTFVMVLLLSVVWSLVEAGFSALSPHFIYQNSNYVTPSDGLEFGGVGHAIVGTLLIVGLSTIITVPLGVATGVYLTETRANGRGFVRVILQAMSGLPSVVAGLFIYSMFIVTGVSEYAGWLGAFALVPLMLPTVSRVTEESLKLVPQELRNGALGLGASSWKAFFQVTLPAARSGVVTAVLLGVARVVGETAPLLLTVFPVSGTNFNLFAGGMATLPTYVYRFVSLGFDTAVARAWGAALVLMIMVGVLFGLARYISRPKSIKKKKVKR</sequence>